<dbReference type="EMBL" id="JACHWJ010000003">
    <property type="protein sequence ID" value="MBB2957866.1"/>
    <property type="molecule type" value="Genomic_DNA"/>
</dbReference>
<dbReference type="Proteomes" id="UP000545286">
    <property type="component" value="Unassembled WGS sequence"/>
</dbReference>
<accession>A0A7W4UNZ2</accession>
<keyword evidence="6" id="KW-0472">Membrane</keyword>
<organism evidence="7 8">
    <name type="scientific">Pseudoclavibacter helvolus</name>
    <dbReference type="NCBI Taxonomy" id="255205"/>
    <lineage>
        <taxon>Bacteria</taxon>
        <taxon>Bacillati</taxon>
        <taxon>Actinomycetota</taxon>
        <taxon>Actinomycetes</taxon>
        <taxon>Micrococcales</taxon>
        <taxon>Microbacteriaceae</taxon>
        <taxon>Pseudoclavibacter</taxon>
    </lineage>
</organism>
<evidence type="ECO:0000313" key="7">
    <source>
        <dbReference type="EMBL" id="MBB2957866.1"/>
    </source>
</evidence>
<keyword evidence="4" id="KW-0067">ATP-binding</keyword>
<keyword evidence="2" id="KW-1003">Cell membrane</keyword>
<proteinExistence type="predicted"/>
<keyword evidence="3" id="KW-0547">Nucleotide-binding</keyword>
<dbReference type="SUPFAM" id="SSF52540">
    <property type="entry name" value="P-loop containing nucleoside triphosphate hydrolases"/>
    <property type="match status" value="1"/>
</dbReference>
<evidence type="ECO:0000256" key="6">
    <source>
        <dbReference type="ARBA" id="ARBA00023136"/>
    </source>
</evidence>
<evidence type="ECO:0000256" key="2">
    <source>
        <dbReference type="ARBA" id="ARBA00022475"/>
    </source>
</evidence>
<sequence length="96" mass="9752">MSELSTRAIAELMTGGELEVVDAGTRSVSTEPGLEILELAAGSALRSASLSVARGEIVGVYGLIGSGTGELARALHGVLPAKSGRIQVRAKPALPR</sequence>
<gene>
    <name evidence="7" type="ORF">FHX72_002011</name>
</gene>
<keyword evidence="5" id="KW-1278">Translocase</keyword>
<dbReference type="AlphaFoldDB" id="A0A7W4UNZ2"/>
<dbReference type="GO" id="GO:0005524">
    <property type="term" value="F:ATP binding"/>
    <property type="evidence" value="ECO:0007669"/>
    <property type="project" value="UniProtKB-KW"/>
</dbReference>
<dbReference type="InterPro" id="IPR027417">
    <property type="entry name" value="P-loop_NTPase"/>
</dbReference>
<dbReference type="PANTHER" id="PTHR43790">
    <property type="entry name" value="CARBOHYDRATE TRANSPORT ATP-BINDING PROTEIN MG119-RELATED"/>
    <property type="match status" value="1"/>
</dbReference>
<keyword evidence="7" id="KW-0762">Sugar transport</keyword>
<evidence type="ECO:0000256" key="5">
    <source>
        <dbReference type="ARBA" id="ARBA00022967"/>
    </source>
</evidence>
<protein>
    <submittedName>
        <fullName evidence="7">ABC-type sugar transport system ATPase subunit</fullName>
    </submittedName>
</protein>
<dbReference type="RefSeq" id="WP_244964183.1">
    <property type="nucleotide sequence ID" value="NZ_JACHWJ010000003.1"/>
</dbReference>
<evidence type="ECO:0000256" key="3">
    <source>
        <dbReference type="ARBA" id="ARBA00022741"/>
    </source>
</evidence>
<dbReference type="Gene3D" id="3.40.50.300">
    <property type="entry name" value="P-loop containing nucleotide triphosphate hydrolases"/>
    <property type="match status" value="1"/>
</dbReference>
<comment type="caution">
    <text evidence="7">The sequence shown here is derived from an EMBL/GenBank/DDBJ whole genome shotgun (WGS) entry which is preliminary data.</text>
</comment>
<name>A0A7W4UNZ2_9MICO</name>
<evidence type="ECO:0000256" key="4">
    <source>
        <dbReference type="ARBA" id="ARBA00022840"/>
    </source>
</evidence>
<keyword evidence="8" id="KW-1185">Reference proteome</keyword>
<evidence type="ECO:0000256" key="1">
    <source>
        <dbReference type="ARBA" id="ARBA00022448"/>
    </source>
</evidence>
<dbReference type="InterPro" id="IPR050107">
    <property type="entry name" value="ABC_carbohydrate_import_ATPase"/>
</dbReference>
<dbReference type="PANTHER" id="PTHR43790:SF3">
    <property type="entry name" value="D-ALLOSE IMPORT ATP-BINDING PROTEIN ALSA-RELATED"/>
    <property type="match status" value="1"/>
</dbReference>
<evidence type="ECO:0000313" key="8">
    <source>
        <dbReference type="Proteomes" id="UP000545286"/>
    </source>
</evidence>
<keyword evidence="1" id="KW-0813">Transport</keyword>
<reference evidence="7 8" key="1">
    <citation type="submission" date="2020-08" db="EMBL/GenBank/DDBJ databases">
        <title>Sequencing the genomes of 1000 actinobacteria strains.</title>
        <authorList>
            <person name="Klenk H.-P."/>
        </authorList>
    </citation>
    <scope>NUCLEOTIDE SEQUENCE [LARGE SCALE GENOMIC DNA]</scope>
    <source>
        <strain evidence="7 8">DSM 20419</strain>
    </source>
</reference>